<dbReference type="AlphaFoldDB" id="A0A1Y1M7B9"/>
<evidence type="ECO:0000256" key="1">
    <source>
        <dbReference type="SAM" id="MobiDB-lite"/>
    </source>
</evidence>
<name>A0A1Y1M7B9_PHOPY</name>
<accession>A0A1Y1M7B9</accession>
<sequence>MHKSTPRRYSLPSASSSFMEVPRTPSPKQQNRSLSPKPIRVSRSGRAVLGRPEIVSPTPAARAYAIRFHRRRRECTALVLSNRDKVSQAHWLLYKPPTKPPASVPSLVMNSKASTTAARLRASNRSIGPGDISHEPLAIL</sequence>
<feature type="region of interest" description="Disordered" evidence="1">
    <location>
        <begin position="1"/>
        <end position="53"/>
    </location>
</feature>
<protein>
    <submittedName>
        <fullName evidence="2">Uncharacterized protein</fullName>
    </submittedName>
</protein>
<reference evidence="2" key="1">
    <citation type="journal article" date="2016" name="Sci. Rep.">
        <title>Molecular characterization of firefly nuptial gifts: a multi-omics approach sheds light on postcopulatory sexual selection.</title>
        <authorList>
            <person name="Al-Wathiqui N."/>
            <person name="Fallon T.R."/>
            <person name="South A."/>
            <person name="Weng J.K."/>
            <person name="Lewis S.M."/>
        </authorList>
    </citation>
    <scope>NUCLEOTIDE SEQUENCE</scope>
</reference>
<proteinExistence type="predicted"/>
<dbReference type="EMBL" id="GEZM01039059">
    <property type="protein sequence ID" value="JAV81431.1"/>
    <property type="molecule type" value="Transcribed_RNA"/>
</dbReference>
<organism evidence="2">
    <name type="scientific">Photinus pyralis</name>
    <name type="common">Common eastern firefly</name>
    <name type="synonym">Lampyris pyralis</name>
    <dbReference type="NCBI Taxonomy" id="7054"/>
    <lineage>
        <taxon>Eukaryota</taxon>
        <taxon>Metazoa</taxon>
        <taxon>Ecdysozoa</taxon>
        <taxon>Arthropoda</taxon>
        <taxon>Hexapoda</taxon>
        <taxon>Insecta</taxon>
        <taxon>Pterygota</taxon>
        <taxon>Neoptera</taxon>
        <taxon>Endopterygota</taxon>
        <taxon>Coleoptera</taxon>
        <taxon>Polyphaga</taxon>
        <taxon>Elateriformia</taxon>
        <taxon>Elateroidea</taxon>
        <taxon>Lampyridae</taxon>
        <taxon>Lampyrinae</taxon>
        <taxon>Photinus</taxon>
    </lineage>
</organism>
<evidence type="ECO:0000313" key="2">
    <source>
        <dbReference type="EMBL" id="JAV81431.1"/>
    </source>
</evidence>